<evidence type="ECO:0000313" key="2">
    <source>
        <dbReference type="Proteomes" id="UP001501585"/>
    </source>
</evidence>
<dbReference type="RefSeq" id="WP_344108940.1">
    <property type="nucleotide sequence ID" value="NZ_BAAAPC010000019.1"/>
</dbReference>
<dbReference type="Proteomes" id="UP001501585">
    <property type="component" value="Unassembled WGS sequence"/>
</dbReference>
<proteinExistence type="predicted"/>
<protein>
    <recommendedName>
        <fullName evidence="3">Integrase</fullName>
    </recommendedName>
</protein>
<sequence length="64" mass="7207">MFVTTTDFLPQHRQQRKELLQIISAAEARGQQRLIEMNRQVLGNLDRIITALGQDDDVEAADAG</sequence>
<gene>
    <name evidence="1" type="ORF">GCM10009799_41340</name>
</gene>
<dbReference type="EMBL" id="BAAAPC010000019">
    <property type="protein sequence ID" value="GAA2009239.1"/>
    <property type="molecule type" value="Genomic_DNA"/>
</dbReference>
<accession>A0ABN2TGZ7</accession>
<organism evidence="1 2">
    <name type="scientific">Nocardiopsis rhodophaea</name>
    <dbReference type="NCBI Taxonomy" id="280238"/>
    <lineage>
        <taxon>Bacteria</taxon>
        <taxon>Bacillati</taxon>
        <taxon>Actinomycetota</taxon>
        <taxon>Actinomycetes</taxon>
        <taxon>Streptosporangiales</taxon>
        <taxon>Nocardiopsidaceae</taxon>
        <taxon>Nocardiopsis</taxon>
    </lineage>
</organism>
<evidence type="ECO:0000313" key="1">
    <source>
        <dbReference type="EMBL" id="GAA2009239.1"/>
    </source>
</evidence>
<reference evidence="1 2" key="1">
    <citation type="journal article" date="2019" name="Int. J. Syst. Evol. Microbiol.">
        <title>The Global Catalogue of Microorganisms (GCM) 10K type strain sequencing project: providing services to taxonomists for standard genome sequencing and annotation.</title>
        <authorList>
            <consortium name="The Broad Institute Genomics Platform"/>
            <consortium name="The Broad Institute Genome Sequencing Center for Infectious Disease"/>
            <person name="Wu L."/>
            <person name="Ma J."/>
        </authorList>
    </citation>
    <scope>NUCLEOTIDE SEQUENCE [LARGE SCALE GENOMIC DNA]</scope>
    <source>
        <strain evidence="1 2">JCM 15313</strain>
    </source>
</reference>
<comment type="caution">
    <text evidence="1">The sequence shown here is derived from an EMBL/GenBank/DDBJ whole genome shotgun (WGS) entry which is preliminary data.</text>
</comment>
<evidence type="ECO:0008006" key="3">
    <source>
        <dbReference type="Google" id="ProtNLM"/>
    </source>
</evidence>
<name>A0ABN2TGZ7_9ACTN</name>
<keyword evidence="2" id="KW-1185">Reference proteome</keyword>